<name>X1KRQ5_9ZZZZ</name>
<sequence>DLENYIIWTKVYVAFPDLVARFSKGWITSDEVLSELKALGMPPDRAEEMLQTKIVNPYRADRVAKERDLTKSEIIKGVKKDVISEGDGIDLLLDMGYDHDEADYIIKINVEAAGSPETLFEFKKLTNAYRRSQGLTFKEIPPEILTAEKTLLDLEHRRSEAISGKESQSVIDRLEVDRAEAAVKYRELLKLHGL</sequence>
<organism evidence="1">
    <name type="scientific">marine sediment metagenome</name>
    <dbReference type="NCBI Taxonomy" id="412755"/>
    <lineage>
        <taxon>unclassified sequences</taxon>
        <taxon>metagenomes</taxon>
        <taxon>ecological metagenomes</taxon>
    </lineage>
</organism>
<comment type="caution">
    <text evidence="1">The sequence shown here is derived from an EMBL/GenBank/DDBJ whole genome shotgun (WGS) entry which is preliminary data.</text>
</comment>
<proteinExistence type="predicted"/>
<dbReference type="AlphaFoldDB" id="X1KRQ5"/>
<reference evidence="1" key="1">
    <citation type="journal article" date="2014" name="Front. Microbiol.">
        <title>High frequency of phylogenetically diverse reductive dehalogenase-homologous genes in deep subseafloor sedimentary metagenomes.</title>
        <authorList>
            <person name="Kawai M."/>
            <person name="Futagami T."/>
            <person name="Toyoda A."/>
            <person name="Takaki Y."/>
            <person name="Nishi S."/>
            <person name="Hori S."/>
            <person name="Arai W."/>
            <person name="Tsubouchi T."/>
            <person name="Morono Y."/>
            <person name="Uchiyama I."/>
            <person name="Ito T."/>
            <person name="Fujiyama A."/>
            <person name="Inagaki F."/>
            <person name="Takami H."/>
        </authorList>
    </citation>
    <scope>NUCLEOTIDE SEQUENCE</scope>
    <source>
        <strain evidence="1">Expedition CK06-06</strain>
    </source>
</reference>
<gene>
    <name evidence="1" type="ORF">S06H3_17758</name>
</gene>
<accession>X1KRQ5</accession>
<dbReference type="EMBL" id="BARV01008907">
    <property type="protein sequence ID" value="GAI09762.1"/>
    <property type="molecule type" value="Genomic_DNA"/>
</dbReference>
<protein>
    <submittedName>
        <fullName evidence="1">Uncharacterized protein</fullName>
    </submittedName>
</protein>
<evidence type="ECO:0000313" key="1">
    <source>
        <dbReference type="EMBL" id="GAI09762.1"/>
    </source>
</evidence>
<feature type="non-terminal residue" evidence="1">
    <location>
        <position position="1"/>
    </location>
</feature>